<organism evidence="10 11">
    <name type="scientific">Bryocella elongata</name>
    <dbReference type="NCBI Taxonomy" id="863522"/>
    <lineage>
        <taxon>Bacteria</taxon>
        <taxon>Pseudomonadati</taxon>
        <taxon>Acidobacteriota</taxon>
        <taxon>Terriglobia</taxon>
        <taxon>Terriglobales</taxon>
        <taxon>Acidobacteriaceae</taxon>
        <taxon>Bryocella</taxon>
    </lineage>
</organism>
<evidence type="ECO:0000256" key="7">
    <source>
        <dbReference type="ARBA" id="ARBA00022803"/>
    </source>
</evidence>
<evidence type="ECO:0000256" key="8">
    <source>
        <dbReference type="PROSITE-ProRule" id="PRU00339"/>
    </source>
</evidence>
<keyword evidence="7 8" id="KW-0802">TPR repeat</keyword>
<keyword evidence="5 10" id="KW-0808">Transferase</keyword>
<dbReference type="PANTHER" id="PTHR44835:SF1">
    <property type="entry name" value="PROTEIN O-GLCNAC TRANSFERASE"/>
    <property type="match status" value="1"/>
</dbReference>
<dbReference type="Gene3D" id="3.40.50.11380">
    <property type="match status" value="1"/>
</dbReference>
<dbReference type="GO" id="GO:0097363">
    <property type="term" value="F:protein O-acetylglucosaminyltransferase activity"/>
    <property type="evidence" value="ECO:0007669"/>
    <property type="project" value="UniProtKB-EC"/>
</dbReference>
<evidence type="ECO:0000256" key="6">
    <source>
        <dbReference type="ARBA" id="ARBA00022737"/>
    </source>
</evidence>
<dbReference type="EC" id="2.4.1.255" evidence="3"/>
<evidence type="ECO:0000256" key="2">
    <source>
        <dbReference type="ARBA" id="ARBA00005386"/>
    </source>
</evidence>
<dbReference type="OrthoDB" id="101857at2"/>
<dbReference type="Pfam" id="PF13844">
    <property type="entry name" value="Glyco_transf_41"/>
    <property type="match status" value="2"/>
</dbReference>
<dbReference type="PANTHER" id="PTHR44835">
    <property type="entry name" value="UDP-N-ACETYLGLUCOSAMINE--PEPTIDE N-ACETYLGLUCOSAMINYLTRANSFERASE SPINDLY-RELATED"/>
    <property type="match status" value="1"/>
</dbReference>
<dbReference type="Pfam" id="PF13414">
    <property type="entry name" value="TPR_11"/>
    <property type="match status" value="2"/>
</dbReference>
<dbReference type="Pfam" id="PF13181">
    <property type="entry name" value="TPR_8"/>
    <property type="match status" value="1"/>
</dbReference>
<feature type="domain" description="O-GlcNAc transferase C-terminal" evidence="9">
    <location>
        <begin position="322"/>
        <end position="466"/>
    </location>
</feature>
<protein>
    <recommendedName>
        <fullName evidence="3">protein O-GlcNAc transferase</fullName>
        <ecNumber evidence="3">2.4.1.255</ecNumber>
    </recommendedName>
</protein>
<sequence length="714" mass="77803">MGFQDKQRSTTEAALPKQMFFTDRSQQRRGAKAPAAPNGIARAAAQADAGQQARFHARMNEGVTHLRAARWREGAASLAAAIEIDPRSADAVSNLGVALYYLGDAERARVCYLKALELNPKLASAHSNLGQALLALGRNSEAASSLIKAVELDPKLTDGWVNLGAALNAIGKHAAAGEASRHALELDPNNLEASLNFGNAFKQEGMLQEAAQCYRRVIALNPRDPRGYNNLGETLRDQGEPNIASRAYEAALAVDPRNPVAFSNLLYLHAFTRDIPAESELALARQFESFLLTAEERNAARAASCPWGGAFPAEPLGAGVARRRLRVGIVSAELGTHAVAEFLEPILATLDRSRFHLTLFPVTGRYCERAARIRELADGFVPLTTLSDAAAVERIRREHIDVLIDTSGHTLNNRLGIFARRAAPVQATYIGYWSTTGLTEMDYFIADQDPPASIEAHFSERFWRLPRIGVCYRGDRDLDLGWQPHPEGKIRMGAFAKFAKIREATLALWAGALKAVPNSVLLLEDRGNAETESHNRIRTGLAVHGIAPERVEFLSYEPGHARHMRMYHQLDIALDTVPFNGGTTSFDALWMGVPTVTVEGQTEGARITGAALNALGHPEWIARDAAEFAGIVAAIARTCTDDNASRTAMRSDLREQMAASQLCDSVSLTHSLEDAFEQMYVRWLNGTEQTRIPAQSAAKPVASTYLGLKRASGF</sequence>
<dbReference type="SUPFAM" id="SSF48452">
    <property type="entry name" value="TPR-like"/>
    <property type="match status" value="1"/>
</dbReference>
<dbReference type="InterPro" id="IPR011990">
    <property type="entry name" value="TPR-like_helical_dom_sf"/>
</dbReference>
<evidence type="ECO:0000313" key="10">
    <source>
        <dbReference type="EMBL" id="SEG60194.1"/>
    </source>
</evidence>
<reference evidence="10 11" key="1">
    <citation type="submission" date="2016-10" db="EMBL/GenBank/DDBJ databases">
        <authorList>
            <person name="de Groot N.N."/>
        </authorList>
    </citation>
    <scope>NUCLEOTIDE SEQUENCE [LARGE SCALE GENOMIC DNA]</scope>
    <source>
        <strain evidence="10 11">DSM 22489</strain>
    </source>
</reference>
<feature type="repeat" description="TPR" evidence="8">
    <location>
        <begin position="157"/>
        <end position="190"/>
    </location>
</feature>
<feature type="repeat" description="TPR" evidence="8">
    <location>
        <begin position="191"/>
        <end position="224"/>
    </location>
</feature>
<dbReference type="PROSITE" id="PS50005">
    <property type="entry name" value="TPR"/>
    <property type="match status" value="5"/>
</dbReference>
<gene>
    <name evidence="10" type="ORF">SAMN05421819_3711</name>
</gene>
<keyword evidence="4" id="KW-0328">Glycosyltransferase</keyword>
<feature type="repeat" description="TPR" evidence="8">
    <location>
        <begin position="123"/>
        <end position="156"/>
    </location>
</feature>
<dbReference type="PROSITE" id="PS50293">
    <property type="entry name" value="TPR_REGION"/>
    <property type="match status" value="1"/>
</dbReference>
<comment type="pathway">
    <text evidence="1">Protein modification; protein glycosylation.</text>
</comment>
<keyword evidence="6" id="KW-0677">Repeat</keyword>
<accession>A0A1H6BHR8</accession>
<dbReference type="AlphaFoldDB" id="A0A1H6BHR8"/>
<comment type="similarity">
    <text evidence="2">Belongs to the glycosyltransferase 41 family. O-GlcNAc transferase subfamily.</text>
</comment>
<dbReference type="SMART" id="SM00028">
    <property type="entry name" value="TPR"/>
    <property type="match status" value="6"/>
</dbReference>
<evidence type="ECO:0000256" key="1">
    <source>
        <dbReference type="ARBA" id="ARBA00004922"/>
    </source>
</evidence>
<evidence type="ECO:0000256" key="5">
    <source>
        <dbReference type="ARBA" id="ARBA00022679"/>
    </source>
</evidence>
<dbReference type="Proteomes" id="UP000236728">
    <property type="component" value="Unassembled WGS sequence"/>
</dbReference>
<name>A0A1H6BHR8_9BACT</name>
<dbReference type="InterPro" id="IPR019734">
    <property type="entry name" value="TPR_rpt"/>
</dbReference>
<dbReference type="InterPro" id="IPR051939">
    <property type="entry name" value="Glycosyltr_41/O-GlcNAc_trsf"/>
</dbReference>
<dbReference type="Gene3D" id="3.40.50.2000">
    <property type="entry name" value="Glycogen Phosphorylase B"/>
    <property type="match status" value="1"/>
</dbReference>
<proteinExistence type="inferred from homology"/>
<dbReference type="InterPro" id="IPR029489">
    <property type="entry name" value="OGT/SEC/SPY_C"/>
</dbReference>
<feature type="domain" description="O-GlcNAc transferase C-terminal" evidence="9">
    <location>
        <begin position="486"/>
        <end position="670"/>
    </location>
</feature>
<evidence type="ECO:0000256" key="3">
    <source>
        <dbReference type="ARBA" id="ARBA00011970"/>
    </source>
</evidence>
<feature type="repeat" description="TPR" evidence="8">
    <location>
        <begin position="225"/>
        <end position="258"/>
    </location>
</feature>
<dbReference type="EMBL" id="FNVA01000007">
    <property type="protein sequence ID" value="SEG60194.1"/>
    <property type="molecule type" value="Genomic_DNA"/>
</dbReference>
<keyword evidence="11" id="KW-1185">Reference proteome</keyword>
<evidence type="ECO:0000259" key="9">
    <source>
        <dbReference type="Pfam" id="PF13844"/>
    </source>
</evidence>
<evidence type="ECO:0000313" key="11">
    <source>
        <dbReference type="Proteomes" id="UP000236728"/>
    </source>
</evidence>
<evidence type="ECO:0000256" key="4">
    <source>
        <dbReference type="ARBA" id="ARBA00022676"/>
    </source>
</evidence>
<feature type="repeat" description="TPR" evidence="8">
    <location>
        <begin position="89"/>
        <end position="122"/>
    </location>
</feature>
<dbReference type="Gene3D" id="1.25.40.10">
    <property type="entry name" value="Tetratricopeptide repeat domain"/>
    <property type="match status" value="3"/>
</dbReference>
<dbReference type="RefSeq" id="WP_103934579.1">
    <property type="nucleotide sequence ID" value="NZ_FNVA01000007.1"/>
</dbReference>